<dbReference type="KEGG" id="cmiu:B1H56_01320"/>
<dbReference type="STRING" id="626937.HMPREF3293_00862"/>
<evidence type="ECO:0000313" key="2">
    <source>
        <dbReference type="Proteomes" id="UP000070366"/>
    </source>
</evidence>
<comment type="caution">
    <text evidence="1">The sequence shown here is derived from an EMBL/GenBank/DDBJ whole genome shotgun (WGS) entry which is preliminary data.</text>
</comment>
<protein>
    <submittedName>
        <fullName evidence="1">YbbR-like protein</fullName>
    </submittedName>
</protein>
<dbReference type="PANTHER" id="PTHR37804:SF1">
    <property type="entry name" value="CDAA REGULATORY PROTEIN CDAR"/>
    <property type="match status" value="1"/>
</dbReference>
<dbReference type="RefSeq" id="WP_066520186.1">
    <property type="nucleotide sequence ID" value="NZ_CABMOF010000003.1"/>
</dbReference>
<gene>
    <name evidence="1" type="ORF">HMPREF3293_00862</name>
</gene>
<dbReference type="PANTHER" id="PTHR37804">
    <property type="entry name" value="CDAA REGULATORY PROTEIN CDAR"/>
    <property type="match status" value="1"/>
</dbReference>
<sequence>MSKIVAVIKRLFVQNWKMKLIALIFAFILWSFVIAEDNPYKTKTFRDFPVTYTAADELRQKDLTTSEPLAQLLSSVTVTAQARADALQYLNENMIQVTVDLSSIDGIGEYTLRVEGKSSLNDTTVNVEPSTVTVNVEEIVPRSVPVDVQLTGEQEGFYYGEPVLEDETIEIRGARSKVESVAKAICKIDVGEMTGPTTASYTVEYVDSKGETIPANNFTGSSSVIVELPVYPQKEVPIDLEAVRSTTSGLAEGYEITGVTVEPQAVNIAGKLEDIESIGTVTLEPIVLDNAMGDTIVEANVRLPEGVIASVPSKVQVQLTIMQPELSQTYSAMRIAARNLEDDNLDVSITPSAVDVTVYGTQAALGDFSASLLKPFVDLTGLGKGVHQNVPVKFQNEPDLGVRPVSSSTTVTVTIS</sequence>
<dbReference type="Gene3D" id="2.170.120.40">
    <property type="entry name" value="YbbR-like domain"/>
    <property type="match status" value="2"/>
</dbReference>
<organism evidence="1 2">
    <name type="scientific">Christensenella minuta</name>
    <dbReference type="NCBI Taxonomy" id="626937"/>
    <lineage>
        <taxon>Bacteria</taxon>
        <taxon>Bacillati</taxon>
        <taxon>Bacillota</taxon>
        <taxon>Clostridia</taxon>
        <taxon>Christensenellales</taxon>
        <taxon>Christensenellaceae</taxon>
        <taxon>Christensenella</taxon>
    </lineage>
</organism>
<name>A0A136Q6D3_9FIRM</name>
<dbReference type="Pfam" id="PF07949">
    <property type="entry name" value="YbbR"/>
    <property type="match status" value="4"/>
</dbReference>
<reference evidence="1 2" key="1">
    <citation type="submission" date="2016-02" db="EMBL/GenBank/DDBJ databases">
        <authorList>
            <person name="Wen L."/>
            <person name="He K."/>
            <person name="Yang H."/>
        </authorList>
    </citation>
    <scope>NUCLEOTIDE SEQUENCE [LARGE SCALE GENOMIC DNA]</scope>
    <source>
        <strain evidence="1 2">DSM 22607</strain>
    </source>
</reference>
<dbReference type="EMBL" id="LSZW01000047">
    <property type="protein sequence ID" value="KXK66126.1"/>
    <property type="molecule type" value="Genomic_DNA"/>
</dbReference>
<accession>A0A136Q6D3</accession>
<proteinExistence type="predicted"/>
<dbReference type="AlphaFoldDB" id="A0A136Q6D3"/>
<dbReference type="InterPro" id="IPR053154">
    <property type="entry name" value="c-di-AMP_regulator"/>
</dbReference>
<dbReference type="Proteomes" id="UP000070366">
    <property type="component" value="Unassembled WGS sequence"/>
</dbReference>
<evidence type="ECO:0000313" key="1">
    <source>
        <dbReference type="EMBL" id="KXK66126.1"/>
    </source>
</evidence>
<keyword evidence="2" id="KW-1185">Reference proteome</keyword>
<dbReference type="OrthoDB" id="1762789at2"/>
<dbReference type="InterPro" id="IPR012505">
    <property type="entry name" value="YbbR"/>
</dbReference>
<dbReference type="Gene3D" id="2.170.120.30">
    <property type="match status" value="2"/>
</dbReference>